<dbReference type="EMBL" id="JAULSN010000003">
    <property type="protein sequence ID" value="KAK3376806.1"/>
    <property type="molecule type" value="Genomic_DNA"/>
</dbReference>
<evidence type="ECO:0000313" key="2">
    <source>
        <dbReference type="Proteomes" id="UP001287356"/>
    </source>
</evidence>
<comment type="caution">
    <text evidence="1">The sequence shown here is derived from an EMBL/GenBank/DDBJ whole genome shotgun (WGS) entry which is preliminary data.</text>
</comment>
<sequence>MESKSCSNKTGPRLPRLPRNVRDNIYRRVLVVPHPLYLYTQGTSDKVELFAPDRPARWLALLYTSRAIHDQAVETLYGSHQFVLVDTARSSQAALLQSFLRLIRPANVACLRHICINFPAAVVVDVTDERRTTGDRTGPSMLCEDELRGLRLIRDKCRGLTTVEMYLHNENSRGVVVAAAGQEGEMSRHVEQVLAEVDAEFRAIGSWKKKVIVRLYKGPLTPEVAELMQSFGWVVLPGK</sequence>
<proteinExistence type="predicted"/>
<accession>A0AAE0KHR5</accession>
<protein>
    <submittedName>
        <fullName evidence="1">Uncharacterized protein</fullName>
    </submittedName>
</protein>
<keyword evidence="2" id="KW-1185">Reference proteome</keyword>
<name>A0AAE0KHR5_9PEZI</name>
<gene>
    <name evidence="1" type="ORF">B0T24DRAFT_619748</name>
</gene>
<organism evidence="1 2">
    <name type="scientific">Lasiosphaeria ovina</name>
    <dbReference type="NCBI Taxonomy" id="92902"/>
    <lineage>
        <taxon>Eukaryota</taxon>
        <taxon>Fungi</taxon>
        <taxon>Dikarya</taxon>
        <taxon>Ascomycota</taxon>
        <taxon>Pezizomycotina</taxon>
        <taxon>Sordariomycetes</taxon>
        <taxon>Sordariomycetidae</taxon>
        <taxon>Sordariales</taxon>
        <taxon>Lasiosphaeriaceae</taxon>
        <taxon>Lasiosphaeria</taxon>
    </lineage>
</organism>
<evidence type="ECO:0000313" key="1">
    <source>
        <dbReference type="EMBL" id="KAK3376806.1"/>
    </source>
</evidence>
<reference evidence="1" key="2">
    <citation type="submission" date="2023-06" db="EMBL/GenBank/DDBJ databases">
        <authorList>
            <consortium name="Lawrence Berkeley National Laboratory"/>
            <person name="Haridas S."/>
            <person name="Hensen N."/>
            <person name="Bonometti L."/>
            <person name="Westerberg I."/>
            <person name="Brannstrom I.O."/>
            <person name="Guillou S."/>
            <person name="Cros-Aarteil S."/>
            <person name="Calhoun S."/>
            <person name="Kuo A."/>
            <person name="Mondo S."/>
            <person name="Pangilinan J."/>
            <person name="Riley R."/>
            <person name="Labutti K."/>
            <person name="Andreopoulos B."/>
            <person name="Lipzen A."/>
            <person name="Chen C."/>
            <person name="Yanf M."/>
            <person name="Daum C."/>
            <person name="Ng V."/>
            <person name="Clum A."/>
            <person name="Steindorff A."/>
            <person name="Ohm R."/>
            <person name="Martin F."/>
            <person name="Silar P."/>
            <person name="Natvig D."/>
            <person name="Lalanne C."/>
            <person name="Gautier V."/>
            <person name="Ament-Velasquez S.L."/>
            <person name="Kruys A."/>
            <person name="Hutchinson M.I."/>
            <person name="Powell A.J."/>
            <person name="Barry K."/>
            <person name="Miller A.N."/>
            <person name="Grigoriev I.V."/>
            <person name="Debuchy R."/>
            <person name="Gladieux P."/>
            <person name="Thoren M.H."/>
            <person name="Johannesson H."/>
        </authorList>
    </citation>
    <scope>NUCLEOTIDE SEQUENCE</scope>
    <source>
        <strain evidence="1">CBS 958.72</strain>
    </source>
</reference>
<reference evidence="1" key="1">
    <citation type="journal article" date="2023" name="Mol. Phylogenet. Evol.">
        <title>Genome-scale phylogeny and comparative genomics of the fungal order Sordariales.</title>
        <authorList>
            <person name="Hensen N."/>
            <person name="Bonometti L."/>
            <person name="Westerberg I."/>
            <person name="Brannstrom I.O."/>
            <person name="Guillou S."/>
            <person name="Cros-Aarteil S."/>
            <person name="Calhoun S."/>
            <person name="Haridas S."/>
            <person name="Kuo A."/>
            <person name="Mondo S."/>
            <person name="Pangilinan J."/>
            <person name="Riley R."/>
            <person name="LaButti K."/>
            <person name="Andreopoulos B."/>
            <person name="Lipzen A."/>
            <person name="Chen C."/>
            <person name="Yan M."/>
            <person name="Daum C."/>
            <person name="Ng V."/>
            <person name="Clum A."/>
            <person name="Steindorff A."/>
            <person name="Ohm R.A."/>
            <person name="Martin F."/>
            <person name="Silar P."/>
            <person name="Natvig D.O."/>
            <person name="Lalanne C."/>
            <person name="Gautier V."/>
            <person name="Ament-Velasquez S.L."/>
            <person name="Kruys A."/>
            <person name="Hutchinson M.I."/>
            <person name="Powell A.J."/>
            <person name="Barry K."/>
            <person name="Miller A.N."/>
            <person name="Grigoriev I.V."/>
            <person name="Debuchy R."/>
            <person name="Gladieux P."/>
            <person name="Hiltunen Thoren M."/>
            <person name="Johannesson H."/>
        </authorList>
    </citation>
    <scope>NUCLEOTIDE SEQUENCE</scope>
    <source>
        <strain evidence="1">CBS 958.72</strain>
    </source>
</reference>
<dbReference type="AlphaFoldDB" id="A0AAE0KHR5"/>
<dbReference type="Proteomes" id="UP001287356">
    <property type="component" value="Unassembled WGS sequence"/>
</dbReference>